<feature type="compositionally biased region" description="Polar residues" evidence="2">
    <location>
        <begin position="752"/>
        <end position="770"/>
    </location>
</feature>
<feature type="compositionally biased region" description="Low complexity" evidence="2">
    <location>
        <begin position="933"/>
        <end position="952"/>
    </location>
</feature>
<feature type="compositionally biased region" description="Polar residues" evidence="2">
    <location>
        <begin position="646"/>
        <end position="655"/>
    </location>
</feature>
<feature type="compositionally biased region" description="Low complexity" evidence="2">
    <location>
        <begin position="358"/>
        <end position="383"/>
    </location>
</feature>
<feature type="compositionally biased region" description="Acidic residues" evidence="2">
    <location>
        <begin position="121"/>
        <end position="149"/>
    </location>
</feature>
<feature type="compositionally biased region" description="Low complexity" evidence="2">
    <location>
        <begin position="170"/>
        <end position="180"/>
    </location>
</feature>
<keyword evidence="1" id="KW-0175">Coiled coil</keyword>
<feature type="compositionally biased region" description="Acidic residues" evidence="2">
    <location>
        <begin position="860"/>
        <end position="873"/>
    </location>
</feature>
<feature type="compositionally biased region" description="Low complexity" evidence="2">
    <location>
        <begin position="1"/>
        <end position="41"/>
    </location>
</feature>
<evidence type="ECO:0000256" key="2">
    <source>
        <dbReference type="SAM" id="MobiDB-lite"/>
    </source>
</evidence>
<feature type="region of interest" description="Disordered" evidence="2">
    <location>
        <begin position="1"/>
        <end position="59"/>
    </location>
</feature>
<gene>
    <name evidence="3" type="ORF">OC842_002822</name>
</gene>
<comment type="caution">
    <text evidence="3">The sequence shown here is derived from an EMBL/GenBank/DDBJ whole genome shotgun (WGS) entry which is preliminary data.</text>
</comment>
<feature type="region of interest" description="Disordered" evidence="2">
    <location>
        <begin position="916"/>
        <end position="957"/>
    </location>
</feature>
<feature type="compositionally biased region" description="Low complexity" evidence="2">
    <location>
        <begin position="102"/>
        <end position="116"/>
    </location>
</feature>
<feature type="region of interest" description="Disordered" evidence="2">
    <location>
        <begin position="687"/>
        <end position="785"/>
    </location>
</feature>
<evidence type="ECO:0000256" key="1">
    <source>
        <dbReference type="SAM" id="Coils"/>
    </source>
</evidence>
<feature type="compositionally biased region" description="Low complexity" evidence="2">
    <location>
        <begin position="247"/>
        <end position="262"/>
    </location>
</feature>
<dbReference type="Proteomes" id="UP001176521">
    <property type="component" value="Unassembled WGS sequence"/>
</dbReference>
<feature type="compositionally biased region" description="Low complexity" evidence="2">
    <location>
        <begin position="462"/>
        <end position="482"/>
    </location>
</feature>
<reference evidence="3" key="1">
    <citation type="journal article" date="2023" name="PhytoFront">
        <title>Draft Genome Resources of Seven Strains of Tilletia horrida, Causal Agent of Kernel Smut of Rice.</title>
        <authorList>
            <person name="Khanal S."/>
            <person name="Antony Babu S."/>
            <person name="Zhou X.G."/>
        </authorList>
    </citation>
    <scope>NUCLEOTIDE SEQUENCE</scope>
    <source>
        <strain evidence="3">TX3</strain>
    </source>
</reference>
<accession>A0AAN6JLY6</accession>
<feature type="region of interest" description="Disordered" evidence="2">
    <location>
        <begin position="841"/>
        <end position="873"/>
    </location>
</feature>
<feature type="region of interest" description="Disordered" evidence="2">
    <location>
        <begin position="89"/>
        <end position="290"/>
    </location>
</feature>
<keyword evidence="4" id="KW-1185">Reference proteome</keyword>
<feature type="coiled-coil region" evidence="1">
    <location>
        <begin position="1126"/>
        <end position="1303"/>
    </location>
</feature>
<organism evidence="3 4">
    <name type="scientific">Tilletia horrida</name>
    <dbReference type="NCBI Taxonomy" id="155126"/>
    <lineage>
        <taxon>Eukaryota</taxon>
        <taxon>Fungi</taxon>
        <taxon>Dikarya</taxon>
        <taxon>Basidiomycota</taxon>
        <taxon>Ustilaginomycotina</taxon>
        <taxon>Exobasidiomycetes</taxon>
        <taxon>Tilletiales</taxon>
        <taxon>Tilletiaceae</taxon>
        <taxon>Tilletia</taxon>
    </lineage>
</organism>
<feature type="region of interest" description="Disordered" evidence="2">
    <location>
        <begin position="345"/>
        <end position="655"/>
    </location>
</feature>
<feature type="compositionally biased region" description="Basic and acidic residues" evidence="2">
    <location>
        <begin position="613"/>
        <end position="622"/>
    </location>
</feature>
<feature type="region of interest" description="Disordered" evidence="2">
    <location>
        <begin position="1367"/>
        <end position="1391"/>
    </location>
</feature>
<feature type="compositionally biased region" description="Basic and acidic residues" evidence="2">
    <location>
        <begin position="1381"/>
        <end position="1391"/>
    </location>
</feature>
<evidence type="ECO:0000313" key="4">
    <source>
        <dbReference type="Proteomes" id="UP001176521"/>
    </source>
</evidence>
<dbReference type="EMBL" id="JAPDMQ010000127">
    <property type="protein sequence ID" value="KAK0533913.1"/>
    <property type="molecule type" value="Genomic_DNA"/>
</dbReference>
<feature type="compositionally biased region" description="Low complexity" evidence="2">
    <location>
        <begin position="489"/>
        <end position="507"/>
    </location>
</feature>
<feature type="coiled-coil region" evidence="1">
    <location>
        <begin position="1049"/>
        <end position="1094"/>
    </location>
</feature>
<name>A0AAN6JLY6_9BASI</name>
<protein>
    <submittedName>
        <fullName evidence="3">Uncharacterized protein</fullName>
    </submittedName>
</protein>
<feature type="compositionally biased region" description="Low complexity" evidence="2">
    <location>
        <begin position="586"/>
        <end position="612"/>
    </location>
</feature>
<sequence>MSSRTRARSGGATRRATLSAATATATAGGEETSAAAAASSAHIPHLPPTPSRSTAASIYAPTPLRTAALTKSNTSRLSLHGPRKTIAVVPSAAPARGKLPVIHSSSNISQSRSSNNHQDDNNSDNEDGDEWERLDADDDEEEEEEEADDPHEPSDSAPIASRTRTRRQSRMNSNNSNTSSGLPGRRSLLAPPSLPVRRPSSALGKRRAEHADSDSEYEDAGAEQGASRGVSEFGMRKGTAGGAQGRSGIPAASAVSSGSGIAMDISPPPAPSGSGISRLARAPGSPSKAGALLNSLRAASPLKSVAARQFGAHLGSSSSGSGSGTAKSRIRTSLGSLGAFTSSAGAAAARKSGLRPPSAAAGAAAADASIASSTGSGHTTTGSLPRPRKLSRPSTMHEVQYARATLGGPASTAGGGSALPKPRMGSNTTGIAAGKRGSLQAPPDSFAKMVVPSAGGSVQPPASGVQAANASSSSAAVPPSASTFRFAMPSGSRPAASSSSSTTRSTGLVVPSGSTPLRSAVAAGGLLHPAVASLRPPQPTPTSSSSTSGLLGVPQGKLSKMLLPTPDARERGKKRLSGMSLGSNTSMSSILAAAAGSGSSSNTGSKAAAAKGEQADADKENQRVGGESDGADRNEKGKKAERRDSGSLSGRASPSIQDWHVLQQLRTLAEESGLSLQHLRALMDSSVNAQQQQQQHVLRPSGSGASIASSKRGLISHSARNSVSGASLPRFSHAPGQSTPAAANRGSGGAAHSTTSLRAFSPAPSDTSMLQALGTGTGGSAANAGAGAVGEETIDLVNMSLSPPGSTMGSPLAAPADDSLMMMTSMDAGLLHAAAASDSGLGDDGAATHGNGEGNKGGEENDEEDEGESDMDQVESPLLAIAALRPESSHHRSASDSIAASGSFRADLSSTTTLAASSSSSSSARNGKLVAGPLSGPASRARRSLAAPSGSRTRLDLDEEMERELGPAASALGFLSSPGSDVAAPTTALMSEAELKAGILLGRPFSSAVARVGKTSTDSEGTARGSSESVSARLQVLRSEGADDGHALARAAADEVTRLKLELEEARNEAARQRDLHELKLAEYESALEAAIQDRRGRDAGTPKVEEGAVSSVEGANPTVVTAEDVAKLQARIEALQAEQTRSRKLYELELAGLEEACRGANERASQAEAERVKVETQAAERARLDEEARHALGEEAERAMMALVDEREQAKAEETRLREELEHLRATYDTEGTARTEDVARLERELEQARAELEGAQAEVERERAEWAQRVDEAEEAHGEELEEARRAAEDVRHELEVQEGLVVEALGDRRRVLGQSAARAWGDLADVGRNEMLLLDGKADMCHFLLAQLDLWDSLVQSCYPPEHALGDSTSDAGSGKVDSGDGHGHARPFDQAQATAAMLTSA</sequence>
<evidence type="ECO:0000313" key="3">
    <source>
        <dbReference type="EMBL" id="KAK0533913.1"/>
    </source>
</evidence>
<feature type="compositionally biased region" description="Basic and acidic residues" evidence="2">
    <location>
        <begin position="630"/>
        <end position="645"/>
    </location>
</feature>
<proteinExistence type="predicted"/>